<dbReference type="Pfam" id="PF01068">
    <property type="entry name" value="DNA_ligase_A_M"/>
    <property type="match status" value="1"/>
</dbReference>
<sequence length="527" mass="59309">MQAFAALLDRLYYTHATNDKAAVLKAYLARTPDPDRGFTVGVIAGTVTFELFKRALVRDLVAERVDPVLFDLSYEYVGEMSETVAHIWPRNPHRTILNRLPPLHEAIHEFRSRNKPAIREYLALLLDNMTPPERWALLKLGTSTLRIGMSARSVKHVLAEFGGVEVGEIEEVWHAQTPPYLDLFAWLEGRAPKPLSKDALTFHPVMLAHAIEDAELAAITPDAFMAEWKYDGIRVQVVSTPAGKALFSRTGDDISGAFPDVLARVGFRGVLDGELVVREGDAIASFNHLQQRLNRKSPDPKLIAAYPGHVILYDALDIDGRDLRVSPLTERKAEMARWFDATRPEGMELAAPLAFASPGDLQALRAEAATLASPHIEGLMLKRLDSTYVAGRPKGLWYKWKRDPMLVDAVVMYAQRGTGRRSSFYSDYTFGLWHDGALSPIGKAYFGFTDEELKELDKWVRHHTVARFGPVREVEKALVFEVAFDAVHRSTRHKSGVALRFPRINRIRWDKPAREADELSALLKWVD</sequence>
<dbReference type="PROSITE" id="PS00697">
    <property type="entry name" value="DNA_LIGASE_A1"/>
    <property type="match status" value="1"/>
</dbReference>
<keyword evidence="13" id="KW-1185">Reference proteome</keyword>
<evidence type="ECO:0000256" key="9">
    <source>
        <dbReference type="ARBA" id="ARBA00023306"/>
    </source>
</evidence>
<evidence type="ECO:0000259" key="11">
    <source>
        <dbReference type="PROSITE" id="PS50160"/>
    </source>
</evidence>
<protein>
    <recommendedName>
        <fullName evidence="1">DNA ligase (ATP)</fullName>
        <ecNumber evidence="1">6.5.1.1</ecNumber>
    </recommendedName>
</protein>
<evidence type="ECO:0000256" key="10">
    <source>
        <dbReference type="ARBA" id="ARBA00034003"/>
    </source>
</evidence>
<evidence type="ECO:0000256" key="2">
    <source>
        <dbReference type="ARBA" id="ARBA00022598"/>
    </source>
</evidence>
<evidence type="ECO:0000256" key="8">
    <source>
        <dbReference type="ARBA" id="ARBA00023204"/>
    </source>
</evidence>
<evidence type="ECO:0000256" key="4">
    <source>
        <dbReference type="ARBA" id="ARBA00022723"/>
    </source>
</evidence>
<dbReference type="PANTHER" id="PTHR45674">
    <property type="entry name" value="DNA LIGASE 1/3 FAMILY MEMBER"/>
    <property type="match status" value="1"/>
</dbReference>
<dbReference type="Gene3D" id="2.40.50.140">
    <property type="entry name" value="Nucleic acid-binding proteins"/>
    <property type="match status" value="1"/>
</dbReference>
<organism evidence="12 13">
    <name type="scientific">Rhodomicrobium udaipurense</name>
    <dbReference type="NCBI Taxonomy" id="1202716"/>
    <lineage>
        <taxon>Bacteria</taxon>
        <taxon>Pseudomonadati</taxon>
        <taxon>Pseudomonadota</taxon>
        <taxon>Alphaproteobacteria</taxon>
        <taxon>Hyphomicrobiales</taxon>
        <taxon>Hyphomicrobiaceae</taxon>
        <taxon>Rhodomicrobium</taxon>
    </lineage>
</organism>
<keyword evidence="8" id="KW-0234">DNA repair</keyword>
<dbReference type="InterPro" id="IPR026333">
    <property type="entry name" value="ATP_dep_DNA_lig_pp_1105_fam"/>
</dbReference>
<evidence type="ECO:0000256" key="1">
    <source>
        <dbReference type="ARBA" id="ARBA00012727"/>
    </source>
</evidence>
<evidence type="ECO:0000256" key="3">
    <source>
        <dbReference type="ARBA" id="ARBA00022618"/>
    </source>
</evidence>
<keyword evidence="4" id="KW-0479">Metal-binding</keyword>
<dbReference type="InterPro" id="IPR016059">
    <property type="entry name" value="DNA_ligase_ATP-dep_CS"/>
</dbReference>
<dbReference type="GO" id="GO:0005524">
    <property type="term" value="F:ATP binding"/>
    <property type="evidence" value="ECO:0007669"/>
    <property type="project" value="InterPro"/>
</dbReference>
<evidence type="ECO:0000313" key="12">
    <source>
        <dbReference type="EMBL" id="MBJ7543601.1"/>
    </source>
</evidence>
<dbReference type="InterPro" id="IPR012310">
    <property type="entry name" value="DNA_ligase_ATP-dep_cent"/>
</dbReference>
<dbReference type="NCBIfam" id="TIGR04120">
    <property type="entry name" value="DNA_lig_bact"/>
    <property type="match status" value="1"/>
</dbReference>
<dbReference type="GO" id="GO:0006281">
    <property type="term" value="P:DNA repair"/>
    <property type="evidence" value="ECO:0007669"/>
    <property type="project" value="UniProtKB-KW"/>
</dbReference>
<keyword evidence="3" id="KW-0132">Cell division</keyword>
<dbReference type="GO" id="GO:0051301">
    <property type="term" value="P:cell division"/>
    <property type="evidence" value="ECO:0007669"/>
    <property type="project" value="UniProtKB-KW"/>
</dbReference>
<dbReference type="SUPFAM" id="SSF50249">
    <property type="entry name" value="Nucleic acid-binding proteins"/>
    <property type="match status" value="1"/>
</dbReference>
<dbReference type="AlphaFoldDB" id="A0A8I1GGQ9"/>
<evidence type="ECO:0000313" key="13">
    <source>
        <dbReference type="Proteomes" id="UP000623250"/>
    </source>
</evidence>
<dbReference type="InterPro" id="IPR050191">
    <property type="entry name" value="ATP-dep_DNA_ligase"/>
</dbReference>
<comment type="catalytic activity">
    <reaction evidence="10">
        <text>ATP + (deoxyribonucleotide)n-3'-hydroxyl + 5'-phospho-(deoxyribonucleotide)m = (deoxyribonucleotide)n+m + AMP + diphosphate.</text>
        <dbReference type="EC" id="6.5.1.1"/>
    </reaction>
</comment>
<accession>A0A8I1GGQ9</accession>
<dbReference type="CDD" id="cd07972">
    <property type="entry name" value="OBF_DNA_ligase_Arch_LigB"/>
    <property type="match status" value="1"/>
</dbReference>
<dbReference type="EC" id="6.5.1.1" evidence="1"/>
<feature type="domain" description="ATP-dependent DNA ligase family profile" evidence="11">
    <location>
        <begin position="310"/>
        <end position="434"/>
    </location>
</feature>
<dbReference type="SUPFAM" id="SSF56091">
    <property type="entry name" value="DNA ligase/mRNA capping enzyme, catalytic domain"/>
    <property type="match status" value="1"/>
</dbReference>
<dbReference type="Gene3D" id="3.30.470.30">
    <property type="entry name" value="DNA ligase/mRNA capping enzyme"/>
    <property type="match status" value="1"/>
</dbReference>
<dbReference type="InterPro" id="IPR012309">
    <property type="entry name" value="DNA_ligase_ATP-dep_C"/>
</dbReference>
<proteinExistence type="predicted"/>
<keyword evidence="6" id="KW-0460">Magnesium</keyword>
<dbReference type="PANTHER" id="PTHR45674:SF13">
    <property type="entry name" value="DNA LIGASE-RELATED"/>
    <property type="match status" value="1"/>
</dbReference>
<dbReference type="InterPro" id="IPR012340">
    <property type="entry name" value="NA-bd_OB-fold"/>
</dbReference>
<dbReference type="NCBIfam" id="NF006701">
    <property type="entry name" value="PRK09247.1"/>
    <property type="match status" value="1"/>
</dbReference>
<dbReference type="EMBL" id="JAEMUK010000015">
    <property type="protein sequence ID" value="MBJ7543601.1"/>
    <property type="molecule type" value="Genomic_DNA"/>
</dbReference>
<dbReference type="GO" id="GO:0006310">
    <property type="term" value="P:DNA recombination"/>
    <property type="evidence" value="ECO:0007669"/>
    <property type="project" value="UniProtKB-KW"/>
</dbReference>
<dbReference type="GO" id="GO:0003910">
    <property type="term" value="F:DNA ligase (ATP) activity"/>
    <property type="evidence" value="ECO:0007669"/>
    <property type="project" value="UniProtKB-EC"/>
</dbReference>
<reference evidence="12 13" key="1">
    <citation type="submission" date="2020-12" db="EMBL/GenBank/DDBJ databases">
        <title>Revised draft genomes of Rhodomicrobium vannielii ATCC 17100 and Rhodomicrobium udaipurense JA643.</title>
        <authorList>
            <person name="Conners E.M."/>
            <person name="Davenport E.J."/>
            <person name="Bose A."/>
        </authorList>
    </citation>
    <scope>NUCLEOTIDE SEQUENCE [LARGE SCALE GENOMIC DNA]</scope>
    <source>
        <strain evidence="12 13">JA643</strain>
    </source>
</reference>
<evidence type="ECO:0000256" key="6">
    <source>
        <dbReference type="ARBA" id="ARBA00022842"/>
    </source>
</evidence>
<dbReference type="Proteomes" id="UP000623250">
    <property type="component" value="Unassembled WGS sequence"/>
</dbReference>
<dbReference type="Pfam" id="PF04679">
    <property type="entry name" value="DNA_ligase_A_C"/>
    <property type="match status" value="1"/>
</dbReference>
<name>A0A8I1GGQ9_9HYPH</name>
<evidence type="ECO:0000256" key="7">
    <source>
        <dbReference type="ARBA" id="ARBA00023172"/>
    </source>
</evidence>
<keyword evidence="5" id="KW-0227">DNA damage</keyword>
<dbReference type="PROSITE" id="PS50160">
    <property type="entry name" value="DNA_LIGASE_A3"/>
    <property type="match status" value="1"/>
</dbReference>
<keyword evidence="9" id="KW-0131">Cell cycle</keyword>
<keyword evidence="7" id="KW-0233">DNA recombination</keyword>
<comment type="caution">
    <text evidence="12">The sequence shown here is derived from an EMBL/GenBank/DDBJ whole genome shotgun (WGS) entry which is preliminary data.</text>
</comment>
<keyword evidence="2 12" id="KW-0436">Ligase</keyword>
<gene>
    <name evidence="12" type="ORF">JDN41_08520</name>
</gene>
<evidence type="ECO:0000256" key="5">
    <source>
        <dbReference type="ARBA" id="ARBA00022763"/>
    </source>
</evidence>
<dbReference type="RefSeq" id="WP_037239167.1">
    <property type="nucleotide sequence ID" value="NZ_JAEMUK010000015.1"/>
</dbReference>
<dbReference type="GO" id="GO:0046872">
    <property type="term" value="F:metal ion binding"/>
    <property type="evidence" value="ECO:0007669"/>
    <property type="project" value="UniProtKB-KW"/>
</dbReference>